<feature type="transmembrane region" description="Helical" evidence="4">
    <location>
        <begin position="6"/>
        <end position="23"/>
    </location>
</feature>
<keyword evidence="4" id="KW-1133">Transmembrane helix</keyword>
<dbReference type="InterPro" id="IPR014265">
    <property type="entry name" value="XrtA/PrsK"/>
</dbReference>
<dbReference type="PROSITE" id="PS50109">
    <property type="entry name" value="HIS_KIN"/>
    <property type="match status" value="1"/>
</dbReference>
<evidence type="ECO:0000259" key="5">
    <source>
        <dbReference type="PROSITE" id="PS50109"/>
    </source>
</evidence>
<dbReference type="InterPro" id="IPR005467">
    <property type="entry name" value="His_kinase_dom"/>
</dbReference>
<protein>
    <recommendedName>
        <fullName evidence="2">histidine kinase</fullName>
        <ecNumber evidence="2">2.7.13.3</ecNumber>
    </recommendedName>
</protein>
<feature type="transmembrane region" description="Helical" evidence="4">
    <location>
        <begin position="236"/>
        <end position="259"/>
    </location>
</feature>
<dbReference type="InterPro" id="IPR004358">
    <property type="entry name" value="Sig_transdc_His_kin-like_C"/>
</dbReference>
<dbReference type="EMBL" id="CP010311">
    <property type="protein sequence ID" value="AJF06534.1"/>
    <property type="molecule type" value="Genomic_DNA"/>
</dbReference>
<dbReference type="SUPFAM" id="SSF47384">
    <property type="entry name" value="Homodimeric domain of signal transducing histidine kinase"/>
    <property type="match status" value="1"/>
</dbReference>
<accession>A0A0B5FPH0</accession>
<dbReference type="InterPro" id="IPR003018">
    <property type="entry name" value="GAF"/>
</dbReference>
<feature type="domain" description="Histidine kinase" evidence="5">
    <location>
        <begin position="477"/>
        <end position="673"/>
    </location>
</feature>
<evidence type="ECO:0000313" key="7">
    <source>
        <dbReference type="Proteomes" id="UP000035036"/>
    </source>
</evidence>
<dbReference type="InterPro" id="IPR036890">
    <property type="entry name" value="HATPase_C_sf"/>
</dbReference>
<dbReference type="KEGG" id="gsb:GSUB_08190"/>
<feature type="transmembrane region" description="Helical" evidence="4">
    <location>
        <begin position="134"/>
        <end position="156"/>
    </location>
</feature>
<dbReference type="InterPro" id="IPR003594">
    <property type="entry name" value="HATPase_dom"/>
</dbReference>
<gene>
    <name evidence="6" type="ORF">GSUB_08190</name>
</gene>
<evidence type="ECO:0000313" key="6">
    <source>
        <dbReference type="EMBL" id="AJF06534.1"/>
    </source>
</evidence>
<keyword evidence="3" id="KW-0175">Coiled coil</keyword>
<feature type="coiled-coil region" evidence="3">
    <location>
        <begin position="510"/>
        <end position="553"/>
    </location>
</feature>
<feature type="transmembrane region" description="Helical" evidence="4">
    <location>
        <begin position="168"/>
        <end position="186"/>
    </location>
</feature>
<dbReference type="Gene3D" id="1.10.287.130">
    <property type="match status" value="1"/>
</dbReference>
<dbReference type="SMART" id="SM00387">
    <property type="entry name" value="HATPase_c"/>
    <property type="match status" value="1"/>
</dbReference>
<dbReference type="SUPFAM" id="SSF55874">
    <property type="entry name" value="ATPase domain of HSP90 chaperone/DNA topoisomerase II/histidine kinase"/>
    <property type="match status" value="1"/>
</dbReference>
<dbReference type="PRINTS" id="PR00344">
    <property type="entry name" value="BCTRLSENSOR"/>
</dbReference>
<proteinExistence type="predicted"/>
<evidence type="ECO:0000256" key="4">
    <source>
        <dbReference type="SAM" id="Phobius"/>
    </source>
</evidence>
<evidence type="ECO:0000256" key="3">
    <source>
        <dbReference type="SAM" id="Coils"/>
    </source>
</evidence>
<dbReference type="NCBIfam" id="TIGR02916">
    <property type="entry name" value="PEP_his_kin"/>
    <property type="match status" value="1"/>
</dbReference>
<dbReference type="PANTHER" id="PTHR43065:SF42">
    <property type="entry name" value="TWO-COMPONENT SENSOR PPRA"/>
    <property type="match status" value="1"/>
</dbReference>
<sequence>MTHLSFIIISVSLAALYGAFLLFRKGAALWVVGLLLAFVAAGCLEAFDYLSLLRPEKLYLYKKWALIAESFLPLGWLFYSQRFSRTNGMSRIQWLFLLIAVMLPVAAVTIPLEQFFYSPDFGEEKLLFLGNPGYFFYITLMAVLIVSLVNLEITLMSAQRADRWKIKYEVIGAGVIIGFFIVYYSQSLLYRSIDMGLAPTRAAMPAVGIVLMAFSRLRRGDAGGVRLSPDMAYRSVVIFVVGLYFIGIALVGEGLKYFGESAQRSVLTVVAFAGFALLMAIFLSDRVKRRIKVTLHKHFYRSKYDYRQQWLEFTSRIGAARDGDDLSHKILSFFCEVFGFQGAGLYLEDRERGRYVQTARYERCSLAAEIDSKHPLMEKMRAREWIVDLEEDDPAGILSEASTSRCFYLVPLRTETQLEGMISLEGALNPSEKLTYEDYDLMKALGRQALAALMNVRLSQELSAAREMELMGRVSAFVLHDLKNLVSNLGLVVDNARDYIDDPEFQQDMMETLQGTVDKMKGLIQRLRNLQEKRDLQRDSVELRELVDEALGQVSHPAVEISGAEVETEVDAEEIRKVVLNLVLNALDATGNKGPVQVEVGRTASPFIRVSDEGEGMSEAFMRSRLFRPFETTKKKGFGIGLYQCRQIVEAHGGRIEVESEEGRGSTFTVWLP</sequence>
<dbReference type="STRING" id="483547.GSUB_08190"/>
<dbReference type="Proteomes" id="UP000035036">
    <property type="component" value="Chromosome"/>
</dbReference>
<feature type="transmembrane region" description="Helical" evidence="4">
    <location>
        <begin position="198"/>
        <end position="215"/>
    </location>
</feature>
<organism evidence="6 7">
    <name type="scientific">Geoalkalibacter subterraneus</name>
    <dbReference type="NCBI Taxonomy" id="483547"/>
    <lineage>
        <taxon>Bacteria</taxon>
        <taxon>Pseudomonadati</taxon>
        <taxon>Thermodesulfobacteriota</taxon>
        <taxon>Desulfuromonadia</taxon>
        <taxon>Desulfuromonadales</taxon>
        <taxon>Geoalkalibacteraceae</taxon>
        <taxon>Geoalkalibacter</taxon>
    </lineage>
</organism>
<dbReference type="Gene3D" id="3.30.450.40">
    <property type="match status" value="1"/>
</dbReference>
<evidence type="ECO:0000256" key="2">
    <source>
        <dbReference type="ARBA" id="ARBA00012438"/>
    </source>
</evidence>
<evidence type="ECO:0000256" key="1">
    <source>
        <dbReference type="ARBA" id="ARBA00000085"/>
    </source>
</evidence>
<dbReference type="Pfam" id="PF13492">
    <property type="entry name" value="GAF_3"/>
    <property type="match status" value="1"/>
</dbReference>
<dbReference type="OrthoDB" id="9785691at2"/>
<keyword evidence="4" id="KW-0472">Membrane</keyword>
<feature type="transmembrane region" description="Helical" evidence="4">
    <location>
        <begin position="30"/>
        <end position="52"/>
    </location>
</feature>
<feature type="transmembrane region" description="Helical" evidence="4">
    <location>
        <begin position="92"/>
        <end position="112"/>
    </location>
</feature>
<dbReference type="Gene3D" id="3.30.565.10">
    <property type="entry name" value="Histidine kinase-like ATPase, C-terminal domain"/>
    <property type="match status" value="1"/>
</dbReference>
<dbReference type="Pfam" id="PF02518">
    <property type="entry name" value="HATPase_c"/>
    <property type="match status" value="1"/>
</dbReference>
<dbReference type="AlphaFoldDB" id="A0A0B5FPH0"/>
<dbReference type="InterPro" id="IPR029016">
    <property type="entry name" value="GAF-like_dom_sf"/>
</dbReference>
<keyword evidence="7" id="KW-1185">Reference proteome</keyword>
<feature type="transmembrane region" description="Helical" evidence="4">
    <location>
        <begin position="265"/>
        <end position="283"/>
    </location>
</feature>
<keyword evidence="4" id="KW-0812">Transmembrane</keyword>
<name>A0A0B5FPH0_9BACT</name>
<feature type="transmembrane region" description="Helical" evidence="4">
    <location>
        <begin position="64"/>
        <end position="80"/>
    </location>
</feature>
<dbReference type="HOGENOM" id="CLU_024784_1_0_7"/>
<dbReference type="InterPro" id="IPR036097">
    <property type="entry name" value="HisK_dim/P_sf"/>
</dbReference>
<dbReference type="SUPFAM" id="SSF55781">
    <property type="entry name" value="GAF domain-like"/>
    <property type="match status" value="1"/>
</dbReference>
<reference evidence="6 7" key="1">
    <citation type="journal article" date="2015" name="Genome Announc.">
        <title>Genomes of Geoalkalibacter ferrihydriticus Z-0531T and Geoalkalibacter subterraneus Red1T, Two Haloalkaliphilic Metal-Reducing Deltaproteobacteria.</title>
        <authorList>
            <person name="Badalamenti J.P."/>
            <person name="Krajmalnik-Brown R."/>
            <person name="Torres C.I."/>
            <person name="Bond D.R."/>
        </authorList>
    </citation>
    <scope>NUCLEOTIDE SEQUENCE [LARGE SCALE GENOMIC DNA]</scope>
    <source>
        <strain evidence="6 7">Red1</strain>
    </source>
</reference>
<dbReference type="PANTHER" id="PTHR43065">
    <property type="entry name" value="SENSOR HISTIDINE KINASE"/>
    <property type="match status" value="1"/>
</dbReference>
<comment type="catalytic activity">
    <reaction evidence="1">
        <text>ATP + protein L-histidine = ADP + protein N-phospho-L-histidine.</text>
        <dbReference type="EC" id="2.7.13.3"/>
    </reaction>
</comment>
<dbReference type="GO" id="GO:0000155">
    <property type="term" value="F:phosphorelay sensor kinase activity"/>
    <property type="evidence" value="ECO:0007669"/>
    <property type="project" value="InterPro"/>
</dbReference>
<dbReference type="EC" id="2.7.13.3" evidence="2"/>
<dbReference type="RefSeq" id="WP_040200180.1">
    <property type="nucleotide sequence ID" value="NZ_CP010311.1"/>
</dbReference>